<reference evidence="8 9" key="1">
    <citation type="submission" date="2021-05" db="EMBL/GenBank/DDBJ databases">
        <title>Draft genomes of bacteria isolated from model marine particles.</title>
        <authorList>
            <person name="Datta M.S."/>
            <person name="Schwartzman J.A."/>
            <person name="Enke T.N."/>
            <person name="Saavedra J."/>
            <person name="Cermak N."/>
            <person name="Cordero O.X."/>
        </authorList>
    </citation>
    <scope>NUCLEOTIDE SEQUENCE [LARGE SCALE GENOMIC DNA]</scope>
    <source>
        <strain evidence="8 9">D2M19</strain>
    </source>
</reference>
<dbReference type="InterPro" id="IPR019734">
    <property type="entry name" value="TPR_rpt"/>
</dbReference>
<evidence type="ECO:0000256" key="4">
    <source>
        <dbReference type="PROSITE-ProRule" id="PRU00339"/>
    </source>
</evidence>
<keyword evidence="9" id="KW-1185">Reference proteome</keyword>
<dbReference type="Pfam" id="PF23892">
    <property type="entry name" value="Ig_CycH"/>
    <property type="match status" value="1"/>
</dbReference>
<protein>
    <submittedName>
        <fullName evidence="8">C-type cytochrome biogenesis protein CcmI</fullName>
    </submittedName>
</protein>
<dbReference type="InterPro" id="IPR056413">
    <property type="entry name" value="TPR_CcmH_CycH"/>
</dbReference>
<evidence type="ECO:0000256" key="3">
    <source>
        <dbReference type="ARBA" id="ARBA00022803"/>
    </source>
</evidence>
<evidence type="ECO:0000313" key="9">
    <source>
        <dbReference type="Proteomes" id="UP000753376"/>
    </source>
</evidence>
<dbReference type="PANTHER" id="PTHR47870:SF4">
    <property type="entry name" value="CYTOCHROME C-TYPE BIOGENESIS PROTEIN CYCH"/>
    <property type="match status" value="1"/>
</dbReference>
<dbReference type="InterPro" id="IPR017560">
    <property type="entry name" value="Cyt_c_biogenesis_CcmI"/>
</dbReference>
<comment type="caution">
    <text evidence="8">The sequence shown here is derived from an EMBL/GenBank/DDBJ whole genome shotgun (WGS) entry which is preliminary data.</text>
</comment>
<evidence type="ECO:0000313" key="8">
    <source>
        <dbReference type="EMBL" id="MBU2875588.1"/>
    </source>
</evidence>
<dbReference type="Pfam" id="PF23914">
    <property type="entry name" value="TPR_CcmH_CycH"/>
    <property type="match status" value="1"/>
</dbReference>
<evidence type="ECO:0000256" key="2">
    <source>
        <dbReference type="ARBA" id="ARBA00022737"/>
    </source>
</evidence>
<evidence type="ECO:0000259" key="7">
    <source>
        <dbReference type="Pfam" id="PF23914"/>
    </source>
</evidence>
<feature type="domain" description="Cytochrome c-type biogenesis protein H Ig-like" evidence="6">
    <location>
        <begin position="311"/>
        <end position="422"/>
    </location>
</feature>
<evidence type="ECO:0000259" key="6">
    <source>
        <dbReference type="Pfam" id="PF23892"/>
    </source>
</evidence>
<keyword evidence="2" id="KW-0677">Repeat</keyword>
<dbReference type="InterPro" id="IPR051263">
    <property type="entry name" value="C-type_cytochrome_biogenesis"/>
</dbReference>
<dbReference type="PROSITE" id="PS50005">
    <property type="entry name" value="TPR"/>
    <property type="match status" value="1"/>
</dbReference>
<organism evidence="8 9">
    <name type="scientific">Marinobacter salexigens</name>
    <dbReference type="NCBI Taxonomy" id="1925763"/>
    <lineage>
        <taxon>Bacteria</taxon>
        <taxon>Pseudomonadati</taxon>
        <taxon>Pseudomonadota</taxon>
        <taxon>Gammaproteobacteria</taxon>
        <taxon>Pseudomonadales</taxon>
        <taxon>Marinobacteraceae</taxon>
        <taxon>Marinobacter</taxon>
    </lineage>
</organism>
<dbReference type="Proteomes" id="UP000753376">
    <property type="component" value="Unassembled WGS sequence"/>
</dbReference>
<dbReference type="NCBIfam" id="TIGR03142">
    <property type="entry name" value="cytochro_ccmI"/>
    <property type="match status" value="1"/>
</dbReference>
<feature type="domain" description="Cytochrome c-type biogenesis protein H TPR" evidence="7">
    <location>
        <begin position="137"/>
        <end position="270"/>
    </location>
</feature>
<keyword evidence="5" id="KW-0812">Transmembrane</keyword>
<dbReference type="EMBL" id="JAHKPV010000021">
    <property type="protein sequence ID" value="MBU2875588.1"/>
    <property type="molecule type" value="Genomic_DNA"/>
</dbReference>
<dbReference type="InterPro" id="IPR056412">
    <property type="entry name" value="Ig_CycH"/>
</dbReference>
<keyword evidence="3 4" id="KW-0802">TPR repeat</keyword>
<name>A0ABS6AEB4_9GAMM</name>
<dbReference type="RefSeq" id="WP_216009366.1">
    <property type="nucleotide sequence ID" value="NZ_JAHKPV010000021.1"/>
</dbReference>
<feature type="transmembrane region" description="Helical" evidence="5">
    <location>
        <begin position="96"/>
        <end position="116"/>
    </location>
</feature>
<sequence>MTQTFWIAATVLIILALAFVLYPVMFHRQASREQADLRNQNLMAYRSRMAELEKEHQAGIIDEETYRQLRDELAGAMLDDVPENEAPAKSVPGRKAAMAVGLISILLLPAATVLLYEEWGAMDSVESFVAMQELGSSDEARAAQMNQLTEQLRARLEASPDNPDGWAMLGQTYMRLKRYDDAAWAFRQLADSVKSDEGSRAVALGLSAQAQFFRTQGAMTEKVTSTIEEALELNPDEVNSLGLLGIHAFSQGSYREAIQYWERIQTVAPDHPQLASIQGGIHEAYTRLGEQPPAEQPAFAAPDDSAGNVGVSVRVSLDDAFKQEIPEDTTLFIFARAANVQSGPPLAVVRLTASALPIDIRLNDSHAMAPQAVISGAEQVIVTARLTLSGNINAQPGDWQGSTELPVAVSGDQGSPVDLVIDQQLTGN</sequence>
<feature type="transmembrane region" description="Helical" evidence="5">
    <location>
        <begin position="6"/>
        <end position="24"/>
    </location>
</feature>
<dbReference type="SMART" id="SM00028">
    <property type="entry name" value="TPR"/>
    <property type="match status" value="2"/>
</dbReference>
<comment type="subcellular location">
    <subcellularLocation>
        <location evidence="1">Cell envelope</location>
    </subcellularLocation>
</comment>
<keyword evidence="5" id="KW-1133">Transmembrane helix</keyword>
<dbReference type="PANTHER" id="PTHR47870">
    <property type="entry name" value="CYTOCHROME C-TYPE BIOGENESIS PROTEIN CCMH"/>
    <property type="match status" value="1"/>
</dbReference>
<keyword evidence="5" id="KW-0472">Membrane</keyword>
<evidence type="ECO:0000256" key="1">
    <source>
        <dbReference type="ARBA" id="ARBA00004196"/>
    </source>
</evidence>
<feature type="repeat" description="TPR" evidence="4">
    <location>
        <begin position="238"/>
        <end position="271"/>
    </location>
</feature>
<gene>
    <name evidence="8" type="primary">ccmI</name>
    <name evidence="8" type="ORF">KO508_16440</name>
</gene>
<proteinExistence type="predicted"/>
<accession>A0ABS6AEB4</accession>
<evidence type="ECO:0000256" key="5">
    <source>
        <dbReference type="SAM" id="Phobius"/>
    </source>
</evidence>